<organism evidence="1 2">
    <name type="scientific">Nezara viridula</name>
    <name type="common">Southern green stink bug</name>
    <name type="synonym">Cimex viridulus</name>
    <dbReference type="NCBI Taxonomy" id="85310"/>
    <lineage>
        <taxon>Eukaryota</taxon>
        <taxon>Metazoa</taxon>
        <taxon>Ecdysozoa</taxon>
        <taxon>Arthropoda</taxon>
        <taxon>Hexapoda</taxon>
        <taxon>Insecta</taxon>
        <taxon>Pterygota</taxon>
        <taxon>Neoptera</taxon>
        <taxon>Paraneoptera</taxon>
        <taxon>Hemiptera</taxon>
        <taxon>Heteroptera</taxon>
        <taxon>Panheteroptera</taxon>
        <taxon>Pentatomomorpha</taxon>
        <taxon>Pentatomoidea</taxon>
        <taxon>Pentatomidae</taxon>
        <taxon>Pentatominae</taxon>
        <taxon>Nezara</taxon>
    </lineage>
</organism>
<protein>
    <submittedName>
        <fullName evidence="1">Uncharacterized protein</fullName>
    </submittedName>
</protein>
<gene>
    <name evidence="1" type="ORF">NEZAVI_LOCUS10892</name>
</gene>
<reference evidence="1" key="1">
    <citation type="submission" date="2022-01" db="EMBL/GenBank/DDBJ databases">
        <authorList>
            <person name="King R."/>
        </authorList>
    </citation>
    <scope>NUCLEOTIDE SEQUENCE</scope>
</reference>
<proteinExistence type="predicted"/>
<dbReference type="EMBL" id="OV725081">
    <property type="protein sequence ID" value="CAH1401964.1"/>
    <property type="molecule type" value="Genomic_DNA"/>
</dbReference>
<dbReference type="Proteomes" id="UP001152798">
    <property type="component" value="Chromosome 5"/>
</dbReference>
<sequence>MDSCLIMQSCIVQQHHRRNLYLSYRYVVWGCCFFPWESGPGVSLSKQLSNPAPIHITPLAHCPTKRCVRLPRGTLHMGLESAILK</sequence>
<evidence type="ECO:0000313" key="2">
    <source>
        <dbReference type="Proteomes" id="UP001152798"/>
    </source>
</evidence>
<dbReference type="AlphaFoldDB" id="A0A9P0MR62"/>
<keyword evidence="2" id="KW-1185">Reference proteome</keyword>
<accession>A0A9P0MR62</accession>
<name>A0A9P0MR62_NEZVI</name>
<evidence type="ECO:0000313" key="1">
    <source>
        <dbReference type="EMBL" id="CAH1401964.1"/>
    </source>
</evidence>